<dbReference type="EMBL" id="UGYK01000002">
    <property type="protein sequence ID" value="SUI63828.1"/>
    <property type="molecule type" value="Genomic_DNA"/>
</dbReference>
<dbReference type="GO" id="GO:0042910">
    <property type="term" value="F:xenobiotic transmembrane transporter activity"/>
    <property type="evidence" value="ECO:0007669"/>
    <property type="project" value="TreeGrafter"/>
</dbReference>
<protein>
    <submittedName>
        <fullName evidence="2">Probable efflux pump membrane transporter TtgB</fullName>
    </submittedName>
</protein>
<organism evidence="2 3">
    <name type="scientific">Serratia marcescens</name>
    <dbReference type="NCBI Taxonomy" id="615"/>
    <lineage>
        <taxon>Bacteria</taxon>
        <taxon>Pseudomonadati</taxon>
        <taxon>Pseudomonadota</taxon>
        <taxon>Gammaproteobacteria</taxon>
        <taxon>Enterobacterales</taxon>
        <taxon>Yersiniaceae</taxon>
        <taxon>Serratia</taxon>
    </lineage>
</organism>
<gene>
    <name evidence="2" type="primary">ttgB</name>
    <name evidence="2" type="ORF">NCTC10211_03934</name>
</gene>
<keyword evidence="1" id="KW-0472">Membrane</keyword>
<sequence length="152" mass="17056">MIASWVVAVVFTPYLGVKMLPDIKTVQGGHTAIYNTRGYNRFRQLLARVIARKWWVAASVVAVFTVAVLGMALVKKQFFPTSDRPEVLVDVQMPYGTSIEQTSAAVTKIEDWLKRPERSKNRDGLYRARGTTFLSRHGTGATRSLFCENCLS</sequence>
<dbReference type="Pfam" id="PF00873">
    <property type="entry name" value="ACR_tran"/>
    <property type="match status" value="1"/>
</dbReference>
<evidence type="ECO:0000256" key="1">
    <source>
        <dbReference type="SAM" id="Phobius"/>
    </source>
</evidence>
<keyword evidence="1" id="KW-0812">Transmembrane</keyword>
<dbReference type="InterPro" id="IPR001036">
    <property type="entry name" value="Acrflvin-R"/>
</dbReference>
<evidence type="ECO:0000313" key="3">
    <source>
        <dbReference type="Proteomes" id="UP000254765"/>
    </source>
</evidence>
<dbReference type="Gene3D" id="3.30.70.1430">
    <property type="entry name" value="Multidrug efflux transporter AcrB pore domain"/>
    <property type="match status" value="1"/>
</dbReference>
<dbReference type="PANTHER" id="PTHR32063">
    <property type="match status" value="1"/>
</dbReference>
<feature type="transmembrane region" description="Helical" evidence="1">
    <location>
        <begin position="54"/>
        <end position="74"/>
    </location>
</feature>
<dbReference type="GO" id="GO:0005886">
    <property type="term" value="C:plasma membrane"/>
    <property type="evidence" value="ECO:0007669"/>
    <property type="project" value="TreeGrafter"/>
</dbReference>
<accession>A0A379ZL89</accession>
<dbReference type="PANTHER" id="PTHR32063:SF18">
    <property type="entry name" value="CATION EFFLUX SYSTEM PROTEIN"/>
    <property type="match status" value="1"/>
</dbReference>
<name>A0A379ZL89_SERMA</name>
<dbReference type="AlphaFoldDB" id="A0A379ZL89"/>
<proteinExistence type="predicted"/>
<dbReference type="Gene3D" id="1.20.1640.10">
    <property type="entry name" value="Multidrug efflux transporter AcrB transmembrane domain"/>
    <property type="match status" value="2"/>
</dbReference>
<evidence type="ECO:0000313" key="2">
    <source>
        <dbReference type="EMBL" id="SUI63828.1"/>
    </source>
</evidence>
<reference evidence="2 3" key="1">
    <citation type="submission" date="2018-06" db="EMBL/GenBank/DDBJ databases">
        <authorList>
            <consortium name="Pathogen Informatics"/>
            <person name="Doyle S."/>
        </authorList>
    </citation>
    <scope>NUCLEOTIDE SEQUENCE [LARGE SCALE GENOMIC DNA]</scope>
    <source>
        <strain evidence="2 3">NCTC10211</strain>
    </source>
</reference>
<keyword evidence="1" id="KW-1133">Transmembrane helix</keyword>
<dbReference type="Proteomes" id="UP000254765">
    <property type="component" value="Unassembled WGS sequence"/>
</dbReference>